<dbReference type="Pfam" id="PF04085">
    <property type="entry name" value="MreC"/>
    <property type="match status" value="1"/>
</dbReference>
<dbReference type="InterPro" id="IPR007221">
    <property type="entry name" value="MreC"/>
</dbReference>
<evidence type="ECO:0000256" key="4">
    <source>
        <dbReference type="ARBA" id="ARBA00032089"/>
    </source>
</evidence>
<sequence>MRELLRKYRPLLLGTCLVLAALLLYSNNLRRKDHTSVFEQMALIVTAPLLKGIDQLVAQTQALWGNYVWLVEAAQENAQLREENFLLKAELENLREIRLANERLRQLLEFKDELVLSAVPARVIAVDASSWSRTVLLDKGTRSGVREGMAVVTAAGVVGRVIKAAPGESRVLLITDAASAVATLVQRTRTRGVCRGRGDMLTLDFALRQEDIQVGDRLVTSGTGGVFPKGLLVGEVVRVTRGDYGLFQTVEVAPAADFSRLEEVLVLVEEQP</sequence>
<evidence type="ECO:0000256" key="5">
    <source>
        <dbReference type="PIRNR" id="PIRNR038471"/>
    </source>
</evidence>
<keyword evidence="6" id="KW-0175">Coiled coil</keyword>
<dbReference type="NCBIfam" id="TIGR00219">
    <property type="entry name" value="mreC"/>
    <property type="match status" value="1"/>
</dbReference>
<dbReference type="PANTHER" id="PTHR34138">
    <property type="entry name" value="CELL SHAPE-DETERMINING PROTEIN MREC"/>
    <property type="match status" value="1"/>
</dbReference>
<feature type="domain" description="Rod shape-determining protein MreC beta-barrel core" evidence="7">
    <location>
        <begin position="123"/>
        <end position="267"/>
    </location>
</feature>
<accession>A0ABY5ZR61</accession>
<evidence type="ECO:0000256" key="3">
    <source>
        <dbReference type="ARBA" id="ARBA00022960"/>
    </source>
</evidence>
<evidence type="ECO:0000256" key="1">
    <source>
        <dbReference type="ARBA" id="ARBA00009369"/>
    </source>
</evidence>
<dbReference type="RefSeq" id="WP_260749699.1">
    <property type="nucleotide sequence ID" value="NZ_CP092109.1"/>
</dbReference>
<feature type="coiled-coil region" evidence="6">
    <location>
        <begin position="70"/>
        <end position="107"/>
    </location>
</feature>
<dbReference type="EMBL" id="CP092109">
    <property type="protein sequence ID" value="UWZ81324.1"/>
    <property type="molecule type" value="Genomic_DNA"/>
</dbReference>
<evidence type="ECO:0000313" key="8">
    <source>
        <dbReference type="EMBL" id="UWZ81324.1"/>
    </source>
</evidence>
<dbReference type="Proteomes" id="UP001060414">
    <property type="component" value="Chromosome"/>
</dbReference>
<name>A0ABY5ZR61_9BACT</name>
<dbReference type="PANTHER" id="PTHR34138:SF1">
    <property type="entry name" value="CELL SHAPE-DETERMINING PROTEIN MREC"/>
    <property type="match status" value="1"/>
</dbReference>
<evidence type="ECO:0000256" key="6">
    <source>
        <dbReference type="SAM" id="Coils"/>
    </source>
</evidence>
<dbReference type="PIRSF" id="PIRSF038471">
    <property type="entry name" value="MreC"/>
    <property type="match status" value="1"/>
</dbReference>
<keyword evidence="3 5" id="KW-0133">Cell shape</keyword>
<dbReference type="InterPro" id="IPR055342">
    <property type="entry name" value="MreC_beta-barrel_core"/>
</dbReference>
<reference evidence="8" key="1">
    <citation type="journal article" date="2022" name="Environ. Microbiol.">
        <title>Geoalkalibacter halelectricus SAP #1 sp. nov. possessing extracellular electron transfer and mineral#reducing capabilities from a haloalkaline environment.</title>
        <authorList>
            <person name="Yadav S."/>
            <person name="Singh R."/>
            <person name="Sundharam S.S."/>
            <person name="Chaudhary S."/>
            <person name="Krishnamurthi S."/>
            <person name="Patil S.A."/>
        </authorList>
    </citation>
    <scope>NUCLEOTIDE SEQUENCE</scope>
    <source>
        <strain evidence="8">SAP-1</strain>
    </source>
</reference>
<dbReference type="InterPro" id="IPR042175">
    <property type="entry name" value="Cell/Rod_MreC_2"/>
</dbReference>
<gene>
    <name evidence="8" type="primary">mreC</name>
    <name evidence="8" type="ORF">L9S41_08015</name>
</gene>
<evidence type="ECO:0000313" key="9">
    <source>
        <dbReference type="Proteomes" id="UP001060414"/>
    </source>
</evidence>
<keyword evidence="9" id="KW-1185">Reference proteome</keyword>
<comment type="function">
    <text evidence="5">Involved in formation and maintenance of cell shape.</text>
</comment>
<evidence type="ECO:0000256" key="2">
    <source>
        <dbReference type="ARBA" id="ARBA00013855"/>
    </source>
</evidence>
<comment type="similarity">
    <text evidence="1 5">Belongs to the MreC family.</text>
</comment>
<dbReference type="InterPro" id="IPR042177">
    <property type="entry name" value="Cell/Rod_1"/>
</dbReference>
<proteinExistence type="inferred from homology"/>
<dbReference type="Gene3D" id="2.40.10.350">
    <property type="entry name" value="Rod shape-determining protein MreC, domain 2"/>
    <property type="match status" value="1"/>
</dbReference>
<protein>
    <recommendedName>
        <fullName evidence="2 5">Cell shape-determining protein MreC</fullName>
    </recommendedName>
    <alternativeName>
        <fullName evidence="4 5">Cell shape protein MreC</fullName>
    </alternativeName>
</protein>
<dbReference type="Gene3D" id="2.40.10.340">
    <property type="entry name" value="Rod shape-determining protein MreC, domain 1"/>
    <property type="match status" value="1"/>
</dbReference>
<organism evidence="8 9">
    <name type="scientific">Geoalkalibacter halelectricus</name>
    <dbReference type="NCBI Taxonomy" id="2847045"/>
    <lineage>
        <taxon>Bacteria</taxon>
        <taxon>Pseudomonadati</taxon>
        <taxon>Thermodesulfobacteriota</taxon>
        <taxon>Desulfuromonadia</taxon>
        <taxon>Desulfuromonadales</taxon>
        <taxon>Geoalkalibacteraceae</taxon>
        <taxon>Geoalkalibacter</taxon>
    </lineage>
</organism>
<evidence type="ECO:0000259" key="7">
    <source>
        <dbReference type="Pfam" id="PF04085"/>
    </source>
</evidence>